<evidence type="ECO:0008006" key="6">
    <source>
        <dbReference type="Google" id="ProtNLM"/>
    </source>
</evidence>
<dbReference type="NCBIfam" id="NF047352">
    <property type="entry name" value="P_loop_sacsin"/>
    <property type="match status" value="1"/>
</dbReference>
<feature type="region of interest" description="Disordered" evidence="1">
    <location>
        <begin position="790"/>
        <end position="815"/>
    </location>
</feature>
<feature type="non-terminal residue" evidence="4">
    <location>
        <position position="1"/>
    </location>
</feature>
<sequence>MEEKTDRPPDMEALCGDPRLPRVTVRHEYMGCRSYPISPTTSVGDVKRRLYEETDLPVTQQRLVHNGRELEDGIQIETLLLPVSPEVFITLEGMGLKGGGRFGQTTPPLVEFLKDILRRYPEGGQILKELIQNAEDAGATEVKFMFDETEYGVESLWSQDMAQYQGPALYVYNDAVFTDEDWNGIQEIARSRKREDPLKVGRFGIGFNSVYHITDVPSIFSSEQIGMLDPHQTLFGVHESGQCWNLKKDIKEVTELADQFAPYFGIFGSTEKTMKDGSFPGTLFRFPLRMKPSQLSGNIYNKEKILELFESFKADADTVLLFLQSVQKVSLHIREPDGTQRMLFQVTAVENSDDKLERPNSLETLRQAIDCYSNGMPSSTIMCATYQVNIVTQDETVKETQRTTWLVCNGVGGRGMCTEMDSLADDLKFIPAVGIALPLTVDKEENKGASSGFSGRAFCFLPLPPGEESVTGLPVHVSGFFGLTDNRRSIKWREVDQWRDPAALWNELLIVNIIPRAYFTLIMEVIRRVQTKKDQDFPLSPKGTYQAWPDLHRVKSRWKPVLQPLLQDLLQQQVIYSLSQNWIRADEAVFSELDIEEQREDISAVVISYLQSTGMQVAAVPAAIEAVLATHTSGPNEVKKVSPHLVRQVIRKCRHKGPSQEKLLLLEFVLSDSCYSDLMGLELLPLQDETFDPSKLAMKPIHECTYCDIKENQRPTAQKHSPKKIKIHTLPEILKEVTLVVEQAWKLPETERKKMIRRLYLKWHPDKNAENLDIATEVFKHLQNEINRMEKQSLSDQQNTDRASRRPFSTSSARF</sequence>
<accession>A0A9Q0DM41</accession>
<evidence type="ECO:0000313" key="5">
    <source>
        <dbReference type="Proteomes" id="UP001148018"/>
    </source>
</evidence>
<dbReference type="PANTHER" id="PTHR46919:SF4">
    <property type="entry name" value="SACSIN ISOFORM X1"/>
    <property type="match status" value="1"/>
</dbReference>
<comment type="caution">
    <text evidence="4">The sequence shown here is derived from an EMBL/GenBank/DDBJ whole genome shotgun (WGS) entry which is preliminary data.</text>
</comment>
<name>A0A9Q0DM41_9TELE</name>
<dbReference type="InterPro" id="IPR036869">
    <property type="entry name" value="J_dom_sf"/>
</dbReference>
<proteinExistence type="predicted"/>
<dbReference type="Pfam" id="PF00240">
    <property type="entry name" value="ubiquitin"/>
    <property type="match status" value="1"/>
</dbReference>
<evidence type="ECO:0000313" key="4">
    <source>
        <dbReference type="EMBL" id="KAJ3590909.1"/>
    </source>
</evidence>
<dbReference type="SUPFAM" id="SSF46565">
    <property type="entry name" value="Chaperone J-domain"/>
    <property type="match status" value="1"/>
</dbReference>
<dbReference type="EMBL" id="JANIIK010000114">
    <property type="protein sequence ID" value="KAJ3590909.1"/>
    <property type="molecule type" value="Genomic_DNA"/>
</dbReference>
<dbReference type="InterPro" id="IPR036890">
    <property type="entry name" value="HATPase_C_sf"/>
</dbReference>
<dbReference type="Gene3D" id="3.30.565.10">
    <property type="entry name" value="Histidine kinase-like ATPase, C-terminal domain"/>
    <property type="match status" value="1"/>
</dbReference>
<reference evidence="4" key="1">
    <citation type="submission" date="2022-07" db="EMBL/GenBank/DDBJ databases">
        <title>Chromosome-level genome of Muraenolepis orangiensis.</title>
        <authorList>
            <person name="Kim J."/>
        </authorList>
    </citation>
    <scope>NUCLEOTIDE SEQUENCE</scope>
    <source>
        <strain evidence="4">KU_S4_2022</strain>
        <tissue evidence="4">Muscle</tissue>
    </source>
</reference>
<evidence type="ECO:0000259" key="3">
    <source>
        <dbReference type="PROSITE" id="PS50076"/>
    </source>
</evidence>
<dbReference type="SMART" id="SM00213">
    <property type="entry name" value="UBQ"/>
    <property type="match status" value="1"/>
</dbReference>
<feature type="compositionally biased region" description="Polar residues" evidence="1">
    <location>
        <begin position="794"/>
        <end position="815"/>
    </location>
</feature>
<organism evidence="4 5">
    <name type="scientific">Muraenolepis orangiensis</name>
    <name type="common">Patagonian moray cod</name>
    <dbReference type="NCBI Taxonomy" id="630683"/>
    <lineage>
        <taxon>Eukaryota</taxon>
        <taxon>Metazoa</taxon>
        <taxon>Chordata</taxon>
        <taxon>Craniata</taxon>
        <taxon>Vertebrata</taxon>
        <taxon>Euteleostomi</taxon>
        <taxon>Actinopterygii</taxon>
        <taxon>Neopterygii</taxon>
        <taxon>Teleostei</taxon>
        <taxon>Neoteleostei</taxon>
        <taxon>Acanthomorphata</taxon>
        <taxon>Zeiogadaria</taxon>
        <taxon>Gadariae</taxon>
        <taxon>Gadiformes</taxon>
        <taxon>Muraenolepidoidei</taxon>
        <taxon>Muraenolepididae</taxon>
        <taxon>Muraenolepis</taxon>
    </lineage>
</organism>
<dbReference type="OrthoDB" id="1262810at2759"/>
<dbReference type="PANTHER" id="PTHR46919">
    <property type="entry name" value="ZINC FINGER, C3HC4 TYPE (RING FINGER) FAMILY PROTEIN"/>
    <property type="match status" value="1"/>
</dbReference>
<dbReference type="InterPro" id="IPR029071">
    <property type="entry name" value="Ubiquitin-like_domsf"/>
</dbReference>
<dbReference type="Gene3D" id="1.10.287.110">
    <property type="entry name" value="DnaJ domain"/>
    <property type="match status" value="1"/>
</dbReference>
<dbReference type="PROSITE" id="PS50053">
    <property type="entry name" value="UBIQUITIN_2"/>
    <property type="match status" value="1"/>
</dbReference>
<feature type="domain" description="J" evidence="3">
    <location>
        <begin position="729"/>
        <end position="809"/>
    </location>
</feature>
<dbReference type="InterPro" id="IPR000626">
    <property type="entry name" value="Ubiquitin-like_dom"/>
</dbReference>
<dbReference type="SUPFAM" id="SSF55874">
    <property type="entry name" value="ATPase domain of HSP90 chaperone/DNA topoisomerase II/histidine kinase"/>
    <property type="match status" value="1"/>
</dbReference>
<dbReference type="PROSITE" id="PS50076">
    <property type="entry name" value="DNAJ_2"/>
    <property type="match status" value="1"/>
</dbReference>
<dbReference type="Gene3D" id="3.10.20.90">
    <property type="entry name" value="Phosphatidylinositol 3-kinase Catalytic Subunit, Chain A, domain 1"/>
    <property type="match status" value="1"/>
</dbReference>
<dbReference type="Proteomes" id="UP001148018">
    <property type="component" value="Unassembled WGS sequence"/>
</dbReference>
<evidence type="ECO:0000256" key="1">
    <source>
        <dbReference type="SAM" id="MobiDB-lite"/>
    </source>
</evidence>
<feature type="domain" description="Ubiquitin-like" evidence="2">
    <location>
        <begin position="21"/>
        <end position="96"/>
    </location>
</feature>
<dbReference type="Pfam" id="PF25794">
    <property type="entry name" value="SACS"/>
    <property type="match status" value="1"/>
</dbReference>
<dbReference type="SUPFAM" id="SSF54236">
    <property type="entry name" value="Ubiquitin-like"/>
    <property type="match status" value="1"/>
</dbReference>
<dbReference type="InterPro" id="IPR058210">
    <property type="entry name" value="SACS/Nov_dom"/>
</dbReference>
<evidence type="ECO:0000259" key="2">
    <source>
        <dbReference type="PROSITE" id="PS50053"/>
    </source>
</evidence>
<dbReference type="InterPro" id="IPR001623">
    <property type="entry name" value="DnaJ_domain"/>
</dbReference>
<keyword evidence="5" id="KW-1185">Reference proteome</keyword>
<protein>
    <recommendedName>
        <fullName evidence="6">Sacsin</fullName>
    </recommendedName>
</protein>
<dbReference type="AlphaFoldDB" id="A0A9Q0DM41"/>
<gene>
    <name evidence="4" type="ORF">NHX12_008857</name>
</gene>